<proteinExistence type="predicted"/>
<sequence>MGKGCSCLHGLWVGLGGCGYHARPLLLLCIRRPGAHLQQPWSGQPLPSAPFWPCCWSPAAQPMPSSPKMDVT</sequence>
<keyword evidence="2" id="KW-1185">Reference proteome</keyword>
<feature type="non-terminal residue" evidence="1">
    <location>
        <position position="1"/>
    </location>
</feature>
<protein>
    <submittedName>
        <fullName evidence="1">Uncharacterized protein</fullName>
    </submittedName>
</protein>
<name>A0A699Z2B6_HAELA</name>
<dbReference type="AlphaFoldDB" id="A0A699Z2B6"/>
<reference evidence="1 2" key="1">
    <citation type="submission" date="2020-02" db="EMBL/GenBank/DDBJ databases">
        <title>Draft genome sequence of Haematococcus lacustris strain NIES-144.</title>
        <authorList>
            <person name="Morimoto D."/>
            <person name="Nakagawa S."/>
            <person name="Yoshida T."/>
            <person name="Sawayama S."/>
        </authorList>
    </citation>
    <scope>NUCLEOTIDE SEQUENCE [LARGE SCALE GENOMIC DNA]</scope>
    <source>
        <strain evidence="1 2">NIES-144</strain>
    </source>
</reference>
<organism evidence="1 2">
    <name type="scientific">Haematococcus lacustris</name>
    <name type="common">Green alga</name>
    <name type="synonym">Haematococcus pluvialis</name>
    <dbReference type="NCBI Taxonomy" id="44745"/>
    <lineage>
        <taxon>Eukaryota</taxon>
        <taxon>Viridiplantae</taxon>
        <taxon>Chlorophyta</taxon>
        <taxon>core chlorophytes</taxon>
        <taxon>Chlorophyceae</taxon>
        <taxon>CS clade</taxon>
        <taxon>Chlamydomonadales</taxon>
        <taxon>Haematococcaceae</taxon>
        <taxon>Haematococcus</taxon>
    </lineage>
</organism>
<evidence type="ECO:0000313" key="1">
    <source>
        <dbReference type="EMBL" id="GFH16693.1"/>
    </source>
</evidence>
<comment type="caution">
    <text evidence="1">The sequence shown here is derived from an EMBL/GenBank/DDBJ whole genome shotgun (WGS) entry which is preliminary data.</text>
</comment>
<gene>
    <name evidence="1" type="ORF">HaLaN_13163</name>
</gene>
<accession>A0A699Z2B6</accession>
<dbReference type="PROSITE" id="PS51257">
    <property type="entry name" value="PROKAR_LIPOPROTEIN"/>
    <property type="match status" value="1"/>
</dbReference>
<dbReference type="EMBL" id="BLLF01001037">
    <property type="protein sequence ID" value="GFH16693.1"/>
    <property type="molecule type" value="Genomic_DNA"/>
</dbReference>
<evidence type="ECO:0000313" key="2">
    <source>
        <dbReference type="Proteomes" id="UP000485058"/>
    </source>
</evidence>
<dbReference type="Proteomes" id="UP000485058">
    <property type="component" value="Unassembled WGS sequence"/>
</dbReference>